<dbReference type="InterPro" id="IPR029065">
    <property type="entry name" value="Enolase_C-like"/>
</dbReference>
<organism evidence="7 8">
    <name type="scientific">Brevundimonas faecalis</name>
    <dbReference type="NCBI Taxonomy" id="947378"/>
    <lineage>
        <taxon>Bacteria</taxon>
        <taxon>Pseudomonadati</taxon>
        <taxon>Pseudomonadota</taxon>
        <taxon>Alphaproteobacteria</taxon>
        <taxon>Caulobacterales</taxon>
        <taxon>Caulobacteraceae</taxon>
        <taxon>Brevundimonas</taxon>
    </lineage>
</organism>
<evidence type="ECO:0000256" key="3">
    <source>
        <dbReference type="ARBA" id="ARBA00022842"/>
    </source>
</evidence>
<proteinExistence type="inferred from homology"/>
<accession>A0ABV2RFB9</accession>
<dbReference type="EMBL" id="JBEPTF010000005">
    <property type="protein sequence ID" value="MET4685274.1"/>
    <property type="molecule type" value="Genomic_DNA"/>
</dbReference>
<evidence type="ECO:0000256" key="4">
    <source>
        <dbReference type="ARBA" id="ARBA00023235"/>
    </source>
</evidence>
<evidence type="ECO:0000256" key="5">
    <source>
        <dbReference type="RuleBase" id="RU366006"/>
    </source>
</evidence>
<evidence type="ECO:0000256" key="1">
    <source>
        <dbReference type="ARBA" id="ARBA00008031"/>
    </source>
</evidence>
<dbReference type="RefSeq" id="WP_354090239.1">
    <property type="nucleotide sequence ID" value="NZ_JBEPTF010000005.1"/>
</dbReference>
<feature type="domain" description="Mandelate racemase/muconate lactonizing enzyme C-terminal" evidence="6">
    <location>
        <begin position="130"/>
        <end position="221"/>
    </location>
</feature>
<comment type="similarity">
    <text evidence="1 5">Belongs to the mandelate racemase/muconate lactonizing enzyme family.</text>
</comment>
<dbReference type="Pfam" id="PF13378">
    <property type="entry name" value="MR_MLE_C"/>
    <property type="match status" value="1"/>
</dbReference>
<dbReference type="InterPro" id="IPR036849">
    <property type="entry name" value="Enolase-like_C_sf"/>
</dbReference>
<evidence type="ECO:0000313" key="7">
    <source>
        <dbReference type="EMBL" id="MET4685274.1"/>
    </source>
</evidence>
<keyword evidence="2 5" id="KW-0479">Metal-binding</keyword>
<dbReference type="InterPro" id="IPR029017">
    <property type="entry name" value="Enolase-like_N"/>
</dbReference>
<reference evidence="7 8" key="1">
    <citation type="submission" date="2024-06" db="EMBL/GenBank/DDBJ databases">
        <title>Sorghum-associated microbial communities from plants grown in Nebraska, USA.</title>
        <authorList>
            <person name="Schachtman D."/>
        </authorList>
    </citation>
    <scope>NUCLEOTIDE SEQUENCE [LARGE SCALE GENOMIC DNA]</scope>
    <source>
        <strain evidence="7 8">2814</strain>
    </source>
</reference>
<dbReference type="EC" id="5.1.1.-" evidence="5"/>
<keyword evidence="8" id="KW-1185">Reference proteome</keyword>
<dbReference type="InterPro" id="IPR034603">
    <property type="entry name" value="Dipeptide_epimerase"/>
</dbReference>
<dbReference type="Proteomes" id="UP001549313">
    <property type="component" value="Unassembled WGS sequence"/>
</dbReference>
<dbReference type="SMART" id="SM00922">
    <property type="entry name" value="MR_MLE"/>
    <property type="match status" value="1"/>
</dbReference>
<evidence type="ECO:0000313" key="8">
    <source>
        <dbReference type="Proteomes" id="UP001549313"/>
    </source>
</evidence>
<comment type="caution">
    <text evidence="7">The sequence shown here is derived from an EMBL/GenBank/DDBJ whole genome shotgun (WGS) entry which is preliminary data.</text>
</comment>
<dbReference type="PROSITE" id="PS00909">
    <property type="entry name" value="MR_MLE_2"/>
    <property type="match status" value="1"/>
</dbReference>
<dbReference type="SUPFAM" id="SSF51604">
    <property type="entry name" value="Enolase C-terminal domain-like"/>
    <property type="match status" value="1"/>
</dbReference>
<evidence type="ECO:0000256" key="2">
    <source>
        <dbReference type="ARBA" id="ARBA00022723"/>
    </source>
</evidence>
<keyword evidence="4 5" id="KW-0413">Isomerase</keyword>
<dbReference type="PANTHER" id="PTHR48080">
    <property type="entry name" value="D-GALACTONATE DEHYDRATASE-RELATED"/>
    <property type="match status" value="1"/>
</dbReference>
<dbReference type="SUPFAM" id="SSF54826">
    <property type="entry name" value="Enolase N-terminal domain-like"/>
    <property type="match status" value="1"/>
</dbReference>
<dbReference type="InterPro" id="IPR034593">
    <property type="entry name" value="DgoD-like"/>
</dbReference>
<dbReference type="InterPro" id="IPR013341">
    <property type="entry name" value="Mandelate_racemase_N_dom"/>
</dbReference>
<dbReference type="PANTHER" id="PTHR48080:SF3">
    <property type="entry name" value="ENOLASE SUPERFAMILY MEMBER DDB_G0284701"/>
    <property type="match status" value="1"/>
</dbReference>
<dbReference type="GO" id="GO:0103031">
    <property type="term" value="F:L-Ala-D/L-Glu epimerase activity"/>
    <property type="evidence" value="ECO:0007669"/>
    <property type="project" value="UniProtKB-EC"/>
</dbReference>
<comment type="cofactor">
    <cofactor evidence="5">
        <name>Mg(2+)</name>
        <dbReference type="ChEBI" id="CHEBI:18420"/>
    </cofactor>
    <text evidence="5">Binds 1 Mg(2+) ion per subunit.</text>
</comment>
<name>A0ABV2RFB9_9CAUL</name>
<dbReference type="SFLD" id="SFLDG00180">
    <property type="entry name" value="muconate_cycloisomerase"/>
    <property type="match status" value="1"/>
</dbReference>
<gene>
    <name evidence="7" type="ORF">ABIE19_003225</name>
</gene>
<dbReference type="SFLD" id="SFLDS00001">
    <property type="entry name" value="Enolase"/>
    <property type="match status" value="1"/>
</dbReference>
<dbReference type="Gene3D" id="3.20.20.120">
    <property type="entry name" value="Enolase-like C-terminal domain"/>
    <property type="match status" value="1"/>
</dbReference>
<sequence>MKLTALKRRLDLTTPFRVSFGEISGMDVVAVALDGSGVTGHGEACPMPMFGHTAEAVLHDLASVAPDIEAGLIDRIELQRRLPAGPARNALDCAFWDHEAKQSGRSIWELTGLKAVDTLDSDVTIGIETPEETARLARTHRHAGMIKLKLGGPDDMACVRAVRETLPATRLFVDVNGGWTLDQLNALAPELAALDVFMIEQPLPRGEDEQIDGYVGSVPLCADESCQDRGDLKRLQGRYAFANIKLDKTGGLTEALALAREARARGMRLMVGCMMGSGLAMAPAYVLGTLCEVVDLDVTLLLKNPADASVRHDGRRLTGFSRDLWG</sequence>
<dbReference type="InterPro" id="IPR013342">
    <property type="entry name" value="Mandelate_racemase_C"/>
</dbReference>
<dbReference type="CDD" id="cd03319">
    <property type="entry name" value="L-Ala-DL-Glu_epimerase"/>
    <property type="match status" value="1"/>
</dbReference>
<dbReference type="Gene3D" id="3.30.390.10">
    <property type="entry name" value="Enolase-like, N-terminal domain"/>
    <property type="match status" value="1"/>
</dbReference>
<dbReference type="InterPro" id="IPR018110">
    <property type="entry name" value="Mandel_Rmase/mucon_lact_enz_CS"/>
</dbReference>
<evidence type="ECO:0000259" key="6">
    <source>
        <dbReference type="SMART" id="SM00922"/>
    </source>
</evidence>
<dbReference type="Pfam" id="PF02746">
    <property type="entry name" value="MR_MLE_N"/>
    <property type="match status" value="1"/>
</dbReference>
<protein>
    <recommendedName>
        <fullName evidence="5">Dipeptide epimerase</fullName>
        <ecNumber evidence="5">5.1.1.-</ecNumber>
    </recommendedName>
</protein>
<keyword evidence="3 5" id="KW-0460">Magnesium</keyword>